<reference evidence="5" key="1">
    <citation type="submission" date="2014-02" db="EMBL/GenBank/DDBJ databases">
        <authorList>
            <person name="Genoscope - CEA"/>
        </authorList>
    </citation>
    <scope>NUCLEOTIDE SEQUENCE</scope>
    <source>
        <strain evidence="5">LS3</strain>
    </source>
</reference>
<sequence length="143" mass="16413">MGDPPKLLHPILDDTDNPKRITMAGVKTYELRKQSKQQLEEKLAELKGELSKLRVAAAASNSVKSTKIGEVRKSIARVLTVINLTQRDQLREFYRGKRLPKDLRAKKTRAIRRRLTPNEAKAVTVRQRKQQIAFPQRKYALKA</sequence>
<dbReference type="InterPro" id="IPR001854">
    <property type="entry name" value="Ribosomal_uL29"/>
</dbReference>
<comment type="similarity">
    <text evidence="1">Belongs to the universal ribosomal protein uL29 family.</text>
</comment>
<keyword evidence="4" id="KW-0175">Coiled coil</keyword>
<gene>
    <name evidence="5" type="ORF">GNLVRS02_ARAD1C29414g</name>
</gene>
<dbReference type="PANTHER" id="PTHR45722">
    <property type="entry name" value="60S RIBOSOMAL PROTEIN L35"/>
    <property type="match status" value="1"/>
</dbReference>
<dbReference type="GO" id="GO:0003729">
    <property type="term" value="F:mRNA binding"/>
    <property type="evidence" value="ECO:0007669"/>
    <property type="project" value="TreeGrafter"/>
</dbReference>
<dbReference type="GO" id="GO:0002181">
    <property type="term" value="P:cytoplasmic translation"/>
    <property type="evidence" value="ECO:0007669"/>
    <property type="project" value="UniProtKB-ARBA"/>
</dbReference>
<keyword evidence="2" id="KW-0689">Ribosomal protein</keyword>
<dbReference type="GO" id="GO:0000463">
    <property type="term" value="P:maturation of LSU-rRNA from tricistronic rRNA transcript (SSU-rRNA, 5.8S rRNA, LSU-rRNA)"/>
    <property type="evidence" value="ECO:0007669"/>
    <property type="project" value="InterPro"/>
</dbReference>
<dbReference type="HAMAP" id="MF_00374">
    <property type="entry name" value="Ribosomal_uL29"/>
    <property type="match status" value="1"/>
</dbReference>
<dbReference type="FunFam" id="1.10.287.310:FF:000002">
    <property type="entry name" value="60S ribosomal protein L35"/>
    <property type="match status" value="1"/>
</dbReference>
<dbReference type="NCBIfam" id="TIGR00012">
    <property type="entry name" value="L29"/>
    <property type="match status" value="1"/>
</dbReference>
<dbReference type="InterPro" id="IPR036049">
    <property type="entry name" value="Ribosomal_uL29_sf"/>
</dbReference>
<dbReference type="EMBL" id="HG937693">
    <property type="protein sequence ID" value="CDP35177.1"/>
    <property type="molecule type" value="Genomic_DNA"/>
</dbReference>
<dbReference type="Gene3D" id="6.10.250.3450">
    <property type="match status" value="1"/>
</dbReference>
<feature type="coiled-coil region" evidence="4">
    <location>
        <begin position="29"/>
        <end position="56"/>
    </location>
</feature>
<dbReference type="SUPFAM" id="SSF46561">
    <property type="entry name" value="Ribosomal protein L29 (L29p)"/>
    <property type="match status" value="1"/>
</dbReference>
<evidence type="ECO:0000256" key="4">
    <source>
        <dbReference type="SAM" id="Coils"/>
    </source>
</evidence>
<reference evidence="5" key="2">
    <citation type="submission" date="2014-06" db="EMBL/GenBank/DDBJ databases">
        <title>The complete genome of Blastobotrys (Arxula) adeninivorans LS3 - a yeast of biotechnological interest.</title>
        <authorList>
            <person name="Kunze G."/>
            <person name="Gaillardin C."/>
            <person name="Czernicka M."/>
            <person name="Durrens P."/>
            <person name="Martin T."/>
            <person name="Boer E."/>
            <person name="Gabaldon T."/>
            <person name="Cruz J."/>
            <person name="Talla E."/>
            <person name="Marck C."/>
            <person name="Goffeau A."/>
            <person name="Barbe V."/>
            <person name="Baret P."/>
            <person name="Baronian K."/>
            <person name="Beier S."/>
            <person name="Bleykasten C."/>
            <person name="Bode R."/>
            <person name="Casaregola S."/>
            <person name="Despons L."/>
            <person name="Fairhead C."/>
            <person name="Giersberg M."/>
            <person name="Gierski P."/>
            <person name="Hahnel U."/>
            <person name="Hartmann A."/>
            <person name="Jankowska D."/>
            <person name="Jubin C."/>
            <person name="Jung P."/>
            <person name="Lafontaine I."/>
            <person name="Leh-Louis V."/>
            <person name="Lemaire M."/>
            <person name="Marcet-Houben M."/>
            <person name="Mascher M."/>
            <person name="Morel G."/>
            <person name="Richard G.-F."/>
            <person name="Riechen J."/>
            <person name="Sacerdot C."/>
            <person name="Sarkar A."/>
            <person name="Savel G."/>
            <person name="Schacherer J."/>
            <person name="Sherman D."/>
            <person name="Straub M.-L."/>
            <person name="Stein N."/>
            <person name="Thierry A."/>
            <person name="Trautwein-Schult A."/>
            <person name="Westhof E."/>
            <person name="Worch S."/>
            <person name="Dujon B."/>
            <person name="Souciet J.-L."/>
            <person name="Wincker P."/>
            <person name="Scholz U."/>
            <person name="Neuveglise N."/>
        </authorList>
    </citation>
    <scope>NUCLEOTIDE SEQUENCE</scope>
    <source>
        <strain evidence="5">LS3</strain>
    </source>
</reference>
<dbReference type="PANTHER" id="PTHR45722:SF2">
    <property type="entry name" value="LARGE RIBOSOMAL SUBUNIT PROTEIN UL29-RELATED"/>
    <property type="match status" value="1"/>
</dbReference>
<name>A0A060T8K4_BLAAD</name>
<dbReference type="PhylomeDB" id="A0A060T8K4"/>
<evidence type="ECO:0000256" key="3">
    <source>
        <dbReference type="ARBA" id="ARBA00023274"/>
    </source>
</evidence>
<accession>A0A060T8K4</accession>
<dbReference type="PROSITE" id="PS00579">
    <property type="entry name" value="RIBOSOMAL_L29"/>
    <property type="match status" value="1"/>
</dbReference>
<evidence type="ECO:0000256" key="1">
    <source>
        <dbReference type="ARBA" id="ARBA00009254"/>
    </source>
</evidence>
<dbReference type="GO" id="GO:0003735">
    <property type="term" value="F:structural constituent of ribosome"/>
    <property type="evidence" value="ECO:0007669"/>
    <property type="project" value="InterPro"/>
</dbReference>
<proteinExistence type="inferred from homology"/>
<dbReference type="InterPro" id="IPR018254">
    <property type="entry name" value="Ribosomal_uL29_CS"/>
</dbReference>
<dbReference type="CDD" id="cd00427">
    <property type="entry name" value="Ribosomal_L29_HIP"/>
    <property type="match status" value="1"/>
</dbReference>
<dbReference type="GO" id="GO:0022625">
    <property type="term" value="C:cytosolic large ribosomal subunit"/>
    <property type="evidence" value="ECO:0007669"/>
    <property type="project" value="InterPro"/>
</dbReference>
<protein>
    <submittedName>
        <fullName evidence="5">ARAD1C29414p</fullName>
    </submittedName>
</protein>
<organism evidence="5">
    <name type="scientific">Blastobotrys adeninivorans</name>
    <name type="common">Yeast</name>
    <name type="synonym">Arxula adeninivorans</name>
    <dbReference type="NCBI Taxonomy" id="409370"/>
    <lineage>
        <taxon>Eukaryota</taxon>
        <taxon>Fungi</taxon>
        <taxon>Dikarya</taxon>
        <taxon>Ascomycota</taxon>
        <taxon>Saccharomycotina</taxon>
        <taxon>Dipodascomycetes</taxon>
        <taxon>Dipodascales</taxon>
        <taxon>Trichomonascaceae</taxon>
        <taxon>Blastobotrys</taxon>
    </lineage>
</organism>
<dbReference type="Pfam" id="PF00831">
    <property type="entry name" value="Ribosomal_L29"/>
    <property type="match status" value="1"/>
</dbReference>
<dbReference type="Gene3D" id="1.10.287.310">
    <property type="match status" value="1"/>
</dbReference>
<dbReference type="InterPro" id="IPR045059">
    <property type="entry name" value="Ribosomal_uL29_euk"/>
</dbReference>
<evidence type="ECO:0000313" key="5">
    <source>
        <dbReference type="EMBL" id="CDP35177.1"/>
    </source>
</evidence>
<evidence type="ECO:0000256" key="2">
    <source>
        <dbReference type="ARBA" id="ARBA00022980"/>
    </source>
</evidence>
<dbReference type="FunFam" id="6.10.250.3450:FF:000001">
    <property type="entry name" value="60S ribosomal protein L35"/>
    <property type="match status" value="1"/>
</dbReference>
<dbReference type="GO" id="GO:0030687">
    <property type="term" value="C:preribosome, large subunit precursor"/>
    <property type="evidence" value="ECO:0007669"/>
    <property type="project" value="UniProtKB-ARBA"/>
</dbReference>
<keyword evidence="3" id="KW-0687">Ribonucleoprotein</keyword>
<dbReference type="AlphaFoldDB" id="A0A060T8K4"/>